<dbReference type="GO" id="GO:0006631">
    <property type="term" value="P:fatty acid metabolic process"/>
    <property type="evidence" value="ECO:0007669"/>
    <property type="project" value="TreeGrafter"/>
</dbReference>
<dbReference type="GO" id="GO:0031956">
    <property type="term" value="F:medium-chain fatty acid-CoA ligase activity"/>
    <property type="evidence" value="ECO:0007669"/>
    <property type="project" value="TreeGrafter"/>
</dbReference>
<dbReference type="PATRIC" id="fig|1114963.3.peg.3486"/>
<dbReference type="Pfam" id="PF00501">
    <property type="entry name" value="AMP-binding"/>
    <property type="match status" value="1"/>
</dbReference>
<dbReference type="Gene3D" id="3.40.50.12780">
    <property type="entry name" value="N-terminal domain of ligase-like"/>
    <property type="match status" value="1"/>
</dbReference>
<evidence type="ECO:0000313" key="5">
    <source>
        <dbReference type="EMBL" id="KMS53583.1"/>
    </source>
</evidence>
<reference evidence="5 6" key="1">
    <citation type="journal article" date="2015" name="G3 (Bethesda)">
        <title>Insights into Ongoing Evolution of the Hexachlorocyclohexane Catabolic Pathway from Comparative Genomics of Ten Sphingomonadaceae Strains.</title>
        <authorList>
            <person name="Pearce S.L."/>
            <person name="Oakeshott J.G."/>
            <person name="Pandey G."/>
        </authorList>
    </citation>
    <scope>NUCLEOTIDE SEQUENCE [LARGE SCALE GENOMIC DNA]</scope>
    <source>
        <strain evidence="5 6">LL02</strain>
    </source>
</reference>
<evidence type="ECO:0000259" key="3">
    <source>
        <dbReference type="Pfam" id="PF00501"/>
    </source>
</evidence>
<name>A0A0J7XRB5_9SPHN</name>
<dbReference type="PROSITE" id="PS00455">
    <property type="entry name" value="AMP_BINDING"/>
    <property type="match status" value="1"/>
</dbReference>
<protein>
    <submittedName>
        <fullName evidence="5">AMP-dependent synthetase</fullName>
    </submittedName>
</protein>
<dbReference type="Gene3D" id="3.30.300.30">
    <property type="match status" value="1"/>
</dbReference>
<feature type="domain" description="AMP-binding enzyme C-terminal" evidence="4">
    <location>
        <begin position="464"/>
        <end position="536"/>
    </location>
</feature>
<dbReference type="InterPro" id="IPR042099">
    <property type="entry name" value="ANL_N_sf"/>
</dbReference>
<organism evidence="5 6">
    <name type="scientific">Novosphingobium barchaimii LL02</name>
    <dbReference type="NCBI Taxonomy" id="1114963"/>
    <lineage>
        <taxon>Bacteria</taxon>
        <taxon>Pseudomonadati</taxon>
        <taxon>Pseudomonadota</taxon>
        <taxon>Alphaproteobacteria</taxon>
        <taxon>Sphingomonadales</taxon>
        <taxon>Sphingomonadaceae</taxon>
        <taxon>Novosphingobium</taxon>
    </lineage>
</organism>
<dbReference type="InterPro" id="IPR025110">
    <property type="entry name" value="AMP-bd_C"/>
</dbReference>
<evidence type="ECO:0000256" key="1">
    <source>
        <dbReference type="ARBA" id="ARBA00006432"/>
    </source>
</evidence>
<sequence>METTVANTALLEPDGNAAPHPMTVGGTLQAAAKRFADRPALVYDGQEATYAELFEQVIERARGLIGLGVKAGDHVGILAPNCWDYVVLYYAIDLVGACAVLLNARYRPDDLSYVIPKSRIELLLVGGHAHDFCDYRPMLTEVFPELADWSGGELKVAAAPALRMIVEVGDDRPGPWPTIAVLEQAAAAVDRQTVLERAAAVRPEDIGLIIFSSGTTSRPKACMLTHLSLSRMGKAMAGSFRLTEEDRVWDPLPLFHMSTILPMAGCRATGACFVGMSHFSPDAAMELLIERSPTVHYAGFPTIISALVTHPDFARYDQSALRINHVVGPVDLMRRYGTLFPGAKYVNSYGLTEATGVPCYSNIDDPDDVLFATSGPICEGMDVAIFDEDGVKVPDGAPGEIRVRGFGVFAGYFDDDVATAAAVDTDDWLHTGDLGRIGPMGRLVYEGRLKDMLKIGGENVAAVELESFLATHPAIRMAQVVGVPDERLMEVAAAFIELNPGASLETQDVIAHCAGRIASYKIPRYVRFVESWPMSATKVQKFELLRGFKADGKIDPSAKPRV</sequence>
<keyword evidence="6" id="KW-1185">Reference proteome</keyword>
<comment type="caution">
    <text evidence="5">The sequence shown here is derived from an EMBL/GenBank/DDBJ whole genome shotgun (WGS) entry which is preliminary data.</text>
</comment>
<proteinExistence type="inferred from homology"/>
<dbReference type="Proteomes" id="UP000052268">
    <property type="component" value="Unassembled WGS sequence"/>
</dbReference>
<dbReference type="Pfam" id="PF13193">
    <property type="entry name" value="AMP-binding_C"/>
    <property type="match status" value="1"/>
</dbReference>
<gene>
    <name evidence="5" type="ORF">V474_23225</name>
</gene>
<dbReference type="PANTHER" id="PTHR43201">
    <property type="entry name" value="ACYL-COA SYNTHETASE"/>
    <property type="match status" value="1"/>
</dbReference>
<comment type="similarity">
    <text evidence="1">Belongs to the ATP-dependent AMP-binding enzyme family.</text>
</comment>
<dbReference type="OrthoDB" id="9803968at2"/>
<dbReference type="EMBL" id="JACU01000007">
    <property type="protein sequence ID" value="KMS53583.1"/>
    <property type="molecule type" value="Genomic_DNA"/>
</dbReference>
<evidence type="ECO:0000259" key="4">
    <source>
        <dbReference type="Pfam" id="PF13193"/>
    </source>
</evidence>
<dbReference type="InterPro" id="IPR045851">
    <property type="entry name" value="AMP-bd_C_sf"/>
</dbReference>
<dbReference type="PANTHER" id="PTHR43201:SF5">
    <property type="entry name" value="MEDIUM-CHAIN ACYL-COA LIGASE ACSF2, MITOCHONDRIAL"/>
    <property type="match status" value="1"/>
</dbReference>
<dbReference type="RefSeq" id="WP_059152549.1">
    <property type="nucleotide sequence ID" value="NZ_KQ130455.1"/>
</dbReference>
<feature type="domain" description="AMP-dependent synthetase/ligase" evidence="3">
    <location>
        <begin position="29"/>
        <end position="413"/>
    </location>
</feature>
<dbReference type="AlphaFoldDB" id="A0A0J7XRB5"/>
<evidence type="ECO:0000313" key="6">
    <source>
        <dbReference type="Proteomes" id="UP000052268"/>
    </source>
</evidence>
<dbReference type="InterPro" id="IPR020845">
    <property type="entry name" value="AMP-binding_CS"/>
</dbReference>
<evidence type="ECO:0000256" key="2">
    <source>
        <dbReference type="ARBA" id="ARBA00022598"/>
    </source>
</evidence>
<dbReference type="SUPFAM" id="SSF56801">
    <property type="entry name" value="Acetyl-CoA synthetase-like"/>
    <property type="match status" value="1"/>
</dbReference>
<dbReference type="InterPro" id="IPR000873">
    <property type="entry name" value="AMP-dep_synth/lig_dom"/>
</dbReference>
<keyword evidence="2" id="KW-0436">Ligase</keyword>
<accession>A0A0J7XRB5</accession>